<evidence type="ECO:0000256" key="2">
    <source>
        <dbReference type="ARBA" id="ARBA00022741"/>
    </source>
</evidence>
<reference evidence="9 10" key="1">
    <citation type="submission" date="2016-01" db="EMBL/GenBank/DDBJ databases">
        <authorList>
            <person name="McClelland M."/>
            <person name="Jain A."/>
            <person name="Saraogi P."/>
            <person name="Mendelson R."/>
            <person name="Westerman R."/>
            <person name="SanMiguel P."/>
            <person name="Csonka L."/>
        </authorList>
    </citation>
    <scope>NUCLEOTIDE SEQUENCE [LARGE SCALE GENOMIC DNA]</scope>
    <source>
        <strain evidence="9 10">NCPPB 2472</strain>
    </source>
</reference>
<feature type="domain" description="DNA2/NAM7 helicase helicase" evidence="7">
    <location>
        <begin position="178"/>
        <end position="518"/>
    </location>
</feature>
<dbReference type="PANTHER" id="PTHR43788:SF8">
    <property type="entry name" value="DNA-BINDING PROTEIN SMUBP-2"/>
    <property type="match status" value="1"/>
</dbReference>
<dbReference type="GO" id="GO:0016787">
    <property type="term" value="F:hydrolase activity"/>
    <property type="evidence" value="ECO:0007669"/>
    <property type="project" value="UniProtKB-KW"/>
</dbReference>
<feature type="domain" description="DUF2726" evidence="6">
    <location>
        <begin position="782"/>
        <end position="889"/>
    </location>
</feature>
<dbReference type="Gene3D" id="3.40.960.10">
    <property type="entry name" value="VSR Endonuclease"/>
    <property type="match status" value="1"/>
</dbReference>
<dbReference type="GO" id="GO:0043139">
    <property type="term" value="F:5'-3' DNA helicase activity"/>
    <property type="evidence" value="ECO:0007669"/>
    <property type="project" value="TreeGrafter"/>
</dbReference>
<dbReference type="InterPro" id="IPR047187">
    <property type="entry name" value="SF1_C_Upf1"/>
</dbReference>
<dbReference type="InterPro" id="IPR027417">
    <property type="entry name" value="P-loop_NTPase"/>
</dbReference>
<evidence type="ECO:0000259" key="8">
    <source>
        <dbReference type="Pfam" id="PF13087"/>
    </source>
</evidence>
<dbReference type="Proteomes" id="UP000063229">
    <property type="component" value="Chromosome"/>
</dbReference>
<evidence type="ECO:0000313" key="10">
    <source>
        <dbReference type="Proteomes" id="UP000063229"/>
    </source>
</evidence>
<dbReference type="CDD" id="cd17934">
    <property type="entry name" value="DEXXQc_Upf1-like"/>
    <property type="match status" value="1"/>
</dbReference>
<feature type="domain" description="DNA2/NAM7 helicase-like C-terminal" evidence="8">
    <location>
        <begin position="548"/>
        <end position="709"/>
    </location>
</feature>
<keyword evidence="3" id="KW-0378">Hydrolase</keyword>
<evidence type="ECO:0000259" key="6">
    <source>
        <dbReference type="Pfam" id="PF10881"/>
    </source>
</evidence>
<dbReference type="InterPro" id="IPR024402">
    <property type="entry name" value="DUF2726"/>
</dbReference>
<organism evidence="9 10">
    <name type="scientific">Pseudomonas agarici</name>
    <dbReference type="NCBI Taxonomy" id="46677"/>
    <lineage>
        <taxon>Bacteria</taxon>
        <taxon>Pseudomonadati</taxon>
        <taxon>Pseudomonadota</taxon>
        <taxon>Gammaproteobacteria</taxon>
        <taxon>Pseudomonadales</taxon>
        <taxon>Pseudomonadaceae</taxon>
        <taxon>Pseudomonas</taxon>
    </lineage>
</organism>
<evidence type="ECO:0000256" key="4">
    <source>
        <dbReference type="ARBA" id="ARBA00022806"/>
    </source>
</evidence>
<proteinExistence type="inferred from homology"/>
<dbReference type="Gene3D" id="3.40.50.300">
    <property type="entry name" value="P-loop containing nucleotide triphosphate hydrolases"/>
    <property type="match status" value="2"/>
</dbReference>
<dbReference type="STRING" id="46677.AWM79_09920"/>
<dbReference type="Pfam" id="PF13087">
    <property type="entry name" value="AAA_12"/>
    <property type="match status" value="1"/>
</dbReference>
<evidence type="ECO:0000256" key="1">
    <source>
        <dbReference type="ARBA" id="ARBA00007913"/>
    </source>
</evidence>
<dbReference type="KEGG" id="pagb:AWM79_09920"/>
<sequence>MISIYMDGEDQTGKLRDWRIRPNTQGAEPILTCYFRSGGELSRPLSACRVVPTQVLQGKLLMQKKQAEFNPVDSAHIYGQKYAVVKYPGGQKSYVNKLDDVVFVAQTTLKDEAVFRYFVSVANARIERATPQDKAIAENVLRQLDKVLPHGDTALHAYCTGQSQSRQSEGGFIYPFGVNESQLDAVERAFSSQISLIEGPPGTGKTQTILNIIANIVLRGKTVAILSNNNAAVENVYEKLGKVGLDYLLAKLGSTENRKSFFNDLAAIPSAASGSAPDMQHIQAVLQRLKQFLHAQNELARLQGEIDELTIEQQYLLQWQRENMATAPVPLGKYKLSAKSSVDLMAYMTHLAQNRIRLRDRIELLLNFRILRMKPFDDWGKRQSLIYSLQLHFYERSLQDKKSAWASCREVLERGNFKTLLEELTSASMAHLKHHLYQHAGVHQEFDSDSYRNNFDKFLKRYPILGSSTHSIINSISRGALLDYVIIDEASQQDIVPGILALGCARNLIVVGDRKQLPHIPAKLGIAAAADAYDCEKYSLLDSCVSVFNDSVPMTLLKEHYRCHPRIIQFCNQQFYDNQLIPMTYDSGEKPLQLLVTAQGNHTRKNANLRELDSVLEMLKWDGESDWDNANSRGFIAPYRAQVALSQTHLPEHFVKNTVHKFQGRECDEIVFSTVLDKKQYSQRNLGFVDNPHLVNVAVSRAKTRFTLVTGDDVFTENNGHIAALVRYMEYYAGEQQIHRSLLICAFDLLYKAYDQSLERLNARLRPSDSRFKSEQIVAQLLREALSREGNQAMTFHAQIRLNQLVSADNEALTPPERNFMRNRASCDFVLYFRVGKTPLGVIEVDGGYHDTTLQAARDQLKNSILMKSGIPLLRLRTVESHIEDRIAKFLAQWASANNTSASPLMP</sequence>
<keyword evidence="2" id="KW-0547">Nucleotide-binding</keyword>
<dbReference type="CDD" id="cd18808">
    <property type="entry name" value="SF1_C_Upf1"/>
    <property type="match status" value="1"/>
</dbReference>
<keyword evidence="5" id="KW-0067">ATP-binding</keyword>
<name>A0A0X1T0J9_PSEAA</name>
<dbReference type="InterPro" id="IPR041679">
    <property type="entry name" value="DNA2/NAM7-like_C"/>
</dbReference>
<evidence type="ECO:0000256" key="5">
    <source>
        <dbReference type="ARBA" id="ARBA00022840"/>
    </source>
</evidence>
<evidence type="ECO:0000313" key="9">
    <source>
        <dbReference type="EMBL" id="AMB85596.1"/>
    </source>
</evidence>
<protein>
    <submittedName>
        <fullName evidence="9">Helicase</fullName>
    </submittedName>
</protein>
<evidence type="ECO:0000256" key="3">
    <source>
        <dbReference type="ARBA" id="ARBA00022801"/>
    </source>
</evidence>
<dbReference type="Pfam" id="PF10881">
    <property type="entry name" value="DUF2726"/>
    <property type="match status" value="1"/>
</dbReference>
<dbReference type="PANTHER" id="PTHR43788">
    <property type="entry name" value="DNA2/NAM7 HELICASE FAMILY MEMBER"/>
    <property type="match status" value="1"/>
</dbReference>
<dbReference type="GO" id="GO:0005524">
    <property type="term" value="F:ATP binding"/>
    <property type="evidence" value="ECO:0007669"/>
    <property type="project" value="UniProtKB-KW"/>
</dbReference>
<dbReference type="AlphaFoldDB" id="A0A0X1T0J9"/>
<gene>
    <name evidence="9" type="ORF">AWM79_09920</name>
</gene>
<dbReference type="EMBL" id="CP014135">
    <property type="protein sequence ID" value="AMB85596.1"/>
    <property type="molecule type" value="Genomic_DNA"/>
</dbReference>
<keyword evidence="4 9" id="KW-0347">Helicase</keyword>
<dbReference type="InterPro" id="IPR041677">
    <property type="entry name" value="DNA2/NAM7_AAA_11"/>
</dbReference>
<evidence type="ECO:0000259" key="7">
    <source>
        <dbReference type="Pfam" id="PF13086"/>
    </source>
</evidence>
<accession>A0A0X1T0J9</accession>
<dbReference type="RefSeq" id="WP_060782729.1">
    <property type="nucleotide sequence ID" value="NZ_CP014135.1"/>
</dbReference>
<dbReference type="SUPFAM" id="SSF52540">
    <property type="entry name" value="P-loop containing nucleoside triphosphate hydrolases"/>
    <property type="match status" value="1"/>
</dbReference>
<dbReference type="Pfam" id="PF13086">
    <property type="entry name" value="AAA_11"/>
    <property type="match status" value="1"/>
</dbReference>
<keyword evidence="10" id="KW-1185">Reference proteome</keyword>
<comment type="similarity">
    <text evidence="1">Belongs to the DNA2/NAM7 helicase family.</text>
</comment>
<dbReference type="InterPro" id="IPR050534">
    <property type="entry name" value="Coronavir_polyprotein_1ab"/>
</dbReference>